<dbReference type="PANTHER" id="PTHR43060">
    <property type="entry name" value="3-HYDROXYISOBUTYRATE DEHYDROGENASE-LIKE 1, MITOCHONDRIAL-RELATED"/>
    <property type="match status" value="1"/>
</dbReference>
<dbReference type="InterPro" id="IPR036291">
    <property type="entry name" value="NAD(P)-bd_dom_sf"/>
</dbReference>
<dbReference type="Pfam" id="PF14833">
    <property type="entry name" value="NAD_binding_11"/>
    <property type="match status" value="1"/>
</dbReference>
<name>A0ABS7Q048_9SPHN</name>
<evidence type="ECO:0000256" key="2">
    <source>
        <dbReference type="ARBA" id="ARBA00023027"/>
    </source>
</evidence>
<organism evidence="5 6">
    <name type="scientific">Sphingomonas colocasiae</name>
    <dbReference type="NCBI Taxonomy" id="1848973"/>
    <lineage>
        <taxon>Bacteria</taxon>
        <taxon>Pseudomonadati</taxon>
        <taxon>Pseudomonadota</taxon>
        <taxon>Alphaproteobacteria</taxon>
        <taxon>Sphingomonadales</taxon>
        <taxon>Sphingomonadaceae</taxon>
        <taxon>Sphingomonas</taxon>
    </lineage>
</organism>
<gene>
    <name evidence="5" type="ORF">K7G82_28415</name>
</gene>
<dbReference type="SUPFAM" id="SSF51735">
    <property type="entry name" value="NAD(P)-binding Rossmann-fold domains"/>
    <property type="match status" value="1"/>
</dbReference>
<dbReference type="Gene3D" id="1.10.1040.10">
    <property type="entry name" value="N-(1-d-carboxylethyl)-l-norvaline Dehydrogenase, domain 2"/>
    <property type="match status" value="1"/>
</dbReference>
<dbReference type="InterPro" id="IPR006115">
    <property type="entry name" value="6PGDH_NADP-bd"/>
</dbReference>
<dbReference type="InterPro" id="IPR015815">
    <property type="entry name" value="HIBADH-related"/>
</dbReference>
<proteinExistence type="predicted"/>
<dbReference type="SUPFAM" id="SSF48179">
    <property type="entry name" value="6-phosphogluconate dehydrogenase C-terminal domain-like"/>
    <property type="match status" value="1"/>
</dbReference>
<evidence type="ECO:0000256" key="1">
    <source>
        <dbReference type="ARBA" id="ARBA00023002"/>
    </source>
</evidence>
<keyword evidence="1" id="KW-0560">Oxidoreductase</keyword>
<dbReference type="InterPro" id="IPR013328">
    <property type="entry name" value="6PGD_dom2"/>
</dbReference>
<evidence type="ECO:0000259" key="4">
    <source>
        <dbReference type="Pfam" id="PF14833"/>
    </source>
</evidence>
<dbReference type="PIRSF" id="PIRSF000103">
    <property type="entry name" value="HIBADH"/>
    <property type="match status" value="1"/>
</dbReference>
<dbReference type="Gene3D" id="3.40.50.720">
    <property type="entry name" value="NAD(P)-binding Rossmann-like Domain"/>
    <property type="match status" value="1"/>
</dbReference>
<reference evidence="5 6" key="1">
    <citation type="submission" date="2021-08" db="EMBL/GenBank/DDBJ databases">
        <authorList>
            <person name="Tuo L."/>
        </authorList>
    </citation>
    <scope>NUCLEOTIDE SEQUENCE [LARGE SCALE GENOMIC DNA]</scope>
    <source>
        <strain evidence="5 6">JCM 31229</strain>
    </source>
</reference>
<comment type="caution">
    <text evidence="5">The sequence shown here is derived from an EMBL/GenBank/DDBJ whole genome shotgun (WGS) entry which is preliminary data.</text>
</comment>
<evidence type="ECO:0000313" key="6">
    <source>
        <dbReference type="Proteomes" id="UP000706039"/>
    </source>
</evidence>
<evidence type="ECO:0000313" key="5">
    <source>
        <dbReference type="EMBL" id="MBY8826260.1"/>
    </source>
</evidence>
<evidence type="ECO:0000259" key="3">
    <source>
        <dbReference type="Pfam" id="PF03446"/>
    </source>
</evidence>
<dbReference type="Proteomes" id="UP000706039">
    <property type="component" value="Unassembled WGS sequence"/>
</dbReference>
<keyword evidence="6" id="KW-1185">Reference proteome</keyword>
<dbReference type="InterPro" id="IPR029154">
    <property type="entry name" value="HIBADH-like_NADP-bd"/>
</dbReference>
<protein>
    <submittedName>
        <fullName evidence="5">NAD(P)-dependent oxidoreductase</fullName>
    </submittedName>
</protein>
<dbReference type="Pfam" id="PF03446">
    <property type="entry name" value="NAD_binding_2"/>
    <property type="match status" value="1"/>
</dbReference>
<dbReference type="InterPro" id="IPR008927">
    <property type="entry name" value="6-PGluconate_DH-like_C_sf"/>
</dbReference>
<dbReference type="EMBL" id="JAINVV010000015">
    <property type="protein sequence ID" value="MBY8826260.1"/>
    <property type="molecule type" value="Genomic_DNA"/>
</dbReference>
<sequence length="300" mass="31864">MVETAQESEIGFIGLGSMGSCLARRLLARNHRVAGFDPSPDAMRDFVAAGGHGAASIAELTAHAPALLLALSSFGAFQRVIDEIVAAPGDGGVVIDINTLSPDDKRAARDRLAGAGWRMLDCTISGTPEMVARDLHGFYVSGDAGAAQAVAPLIADIVDAPFDMGEFGNAAIIKLVINHMVVCHNVVAAEAMSLALKAGLDAETVYRTITASAGNSRIFEVRGRMMAEERYPPETMYQLIVDKDALVIAEMARTLRHPLPMFAPALQAHVGALSTRWANTDPASLCAVMEERSGVERRRP</sequence>
<accession>A0ABS7Q048</accession>
<keyword evidence="2" id="KW-0520">NAD</keyword>
<feature type="domain" description="3-hydroxyisobutyrate dehydrogenase-like NAD-binding" evidence="4">
    <location>
        <begin position="168"/>
        <end position="274"/>
    </location>
</feature>
<feature type="domain" description="6-phosphogluconate dehydrogenase NADP-binding" evidence="3">
    <location>
        <begin position="9"/>
        <end position="157"/>
    </location>
</feature>